<feature type="transmembrane region" description="Helical" evidence="6">
    <location>
        <begin position="61"/>
        <end position="83"/>
    </location>
</feature>
<name>A0A9W4GXC8_9ACTN</name>
<gene>
    <name evidence="9" type="ORF">SBRY_10650</name>
</gene>
<dbReference type="AlphaFoldDB" id="A0A9W4GXC8"/>
<dbReference type="Pfam" id="PF07730">
    <property type="entry name" value="HisKA_3"/>
    <property type="match status" value="1"/>
</dbReference>
<protein>
    <submittedName>
        <fullName evidence="9">Two-component system, NarL family, sensor histidine kinase DesK</fullName>
    </submittedName>
</protein>
<proteinExistence type="predicted"/>
<dbReference type="CDD" id="cd16917">
    <property type="entry name" value="HATPase_UhpB-NarQ-NarX-like"/>
    <property type="match status" value="1"/>
</dbReference>
<dbReference type="InterPro" id="IPR011712">
    <property type="entry name" value="Sig_transdc_His_kin_sub3_dim/P"/>
</dbReference>
<evidence type="ECO:0000256" key="5">
    <source>
        <dbReference type="SAM" id="MobiDB-lite"/>
    </source>
</evidence>
<feature type="coiled-coil region" evidence="4">
    <location>
        <begin position="183"/>
        <end position="210"/>
    </location>
</feature>
<accession>A0A9W4GXC8</accession>
<feature type="transmembrane region" description="Helical" evidence="6">
    <location>
        <begin position="162"/>
        <end position="184"/>
    </location>
</feature>
<dbReference type="RefSeq" id="WP_205048620.1">
    <property type="nucleotide sequence ID" value="NZ_CAJVAX010000001.1"/>
</dbReference>
<organism evidence="9 10">
    <name type="scientific">Actinacidiphila bryophytorum</name>
    <dbReference type="NCBI Taxonomy" id="1436133"/>
    <lineage>
        <taxon>Bacteria</taxon>
        <taxon>Bacillati</taxon>
        <taxon>Actinomycetota</taxon>
        <taxon>Actinomycetes</taxon>
        <taxon>Kitasatosporales</taxon>
        <taxon>Streptomycetaceae</taxon>
        <taxon>Actinacidiphila</taxon>
    </lineage>
</organism>
<dbReference type="InterPro" id="IPR036890">
    <property type="entry name" value="HATPase_C_sf"/>
</dbReference>
<dbReference type="PANTHER" id="PTHR24421">
    <property type="entry name" value="NITRATE/NITRITE SENSOR PROTEIN NARX-RELATED"/>
    <property type="match status" value="1"/>
</dbReference>
<evidence type="ECO:0000259" key="8">
    <source>
        <dbReference type="Pfam" id="PF07730"/>
    </source>
</evidence>
<dbReference type="GO" id="GO:0000155">
    <property type="term" value="F:phosphorelay sensor kinase activity"/>
    <property type="evidence" value="ECO:0007669"/>
    <property type="project" value="InterPro"/>
</dbReference>
<evidence type="ECO:0000313" key="9">
    <source>
        <dbReference type="EMBL" id="CAG7603773.1"/>
    </source>
</evidence>
<dbReference type="Pfam" id="PF02518">
    <property type="entry name" value="HATPase_c"/>
    <property type="match status" value="1"/>
</dbReference>
<evidence type="ECO:0000256" key="4">
    <source>
        <dbReference type="SAM" id="Coils"/>
    </source>
</evidence>
<evidence type="ECO:0000256" key="3">
    <source>
        <dbReference type="ARBA" id="ARBA00023012"/>
    </source>
</evidence>
<dbReference type="EMBL" id="CAJVAX010000001">
    <property type="protein sequence ID" value="CAG7603773.1"/>
    <property type="molecule type" value="Genomic_DNA"/>
</dbReference>
<keyword evidence="4" id="KW-0175">Coiled coil</keyword>
<dbReference type="InterPro" id="IPR003594">
    <property type="entry name" value="HATPase_dom"/>
</dbReference>
<keyword evidence="10" id="KW-1185">Reference proteome</keyword>
<keyword evidence="2 9" id="KW-0418">Kinase</keyword>
<evidence type="ECO:0000256" key="1">
    <source>
        <dbReference type="ARBA" id="ARBA00022679"/>
    </source>
</evidence>
<feature type="transmembrane region" description="Helical" evidence="6">
    <location>
        <begin position="36"/>
        <end position="55"/>
    </location>
</feature>
<keyword evidence="6" id="KW-0472">Membrane</keyword>
<comment type="caution">
    <text evidence="9">The sequence shown here is derived from an EMBL/GenBank/DDBJ whole genome shotgun (WGS) entry which is preliminary data.</text>
</comment>
<dbReference type="InterPro" id="IPR050482">
    <property type="entry name" value="Sensor_HK_TwoCompSys"/>
</dbReference>
<dbReference type="Proteomes" id="UP001153328">
    <property type="component" value="Unassembled WGS sequence"/>
</dbReference>
<keyword evidence="1" id="KW-0808">Transferase</keyword>
<dbReference type="PANTHER" id="PTHR24421:SF63">
    <property type="entry name" value="SENSOR HISTIDINE KINASE DESK"/>
    <property type="match status" value="1"/>
</dbReference>
<keyword evidence="6" id="KW-1133">Transmembrane helix</keyword>
<keyword evidence="6" id="KW-0812">Transmembrane</keyword>
<feature type="domain" description="Histidine kinase/HSP90-like ATPase" evidence="7">
    <location>
        <begin position="308"/>
        <end position="407"/>
    </location>
</feature>
<dbReference type="Gene3D" id="3.30.565.10">
    <property type="entry name" value="Histidine kinase-like ATPase, C-terminal domain"/>
    <property type="match status" value="1"/>
</dbReference>
<evidence type="ECO:0000259" key="7">
    <source>
        <dbReference type="Pfam" id="PF02518"/>
    </source>
</evidence>
<keyword evidence="3" id="KW-0902">Two-component regulatory system</keyword>
<reference evidence="9" key="1">
    <citation type="submission" date="2021-06" db="EMBL/GenBank/DDBJ databases">
        <authorList>
            <person name="Arsene-Ploetze F."/>
        </authorList>
    </citation>
    <scope>NUCLEOTIDE SEQUENCE</scope>
    <source>
        <strain evidence="9">SBRY1</strain>
    </source>
</reference>
<evidence type="ECO:0000256" key="6">
    <source>
        <dbReference type="SAM" id="Phobius"/>
    </source>
</evidence>
<dbReference type="GO" id="GO:0046983">
    <property type="term" value="F:protein dimerization activity"/>
    <property type="evidence" value="ECO:0007669"/>
    <property type="project" value="InterPro"/>
</dbReference>
<feature type="region of interest" description="Disordered" evidence="5">
    <location>
        <begin position="346"/>
        <end position="374"/>
    </location>
</feature>
<sequence length="412" mass="42725">MSVEATLRRYEALRPAEQGPAAGPAPDGRKQTLVRLLWIAVWLLYMASPVGDLFGGDYSPAVSALAGVGLAGFVAAYLAVVFAPSRAGFQPSQPWVRAGIGVQLALSFALSAGLGKDWLVLFVYVAVSCGAALKPARSRWAVPAVTVLLAGMGAWLDPPGELYPSLVVPALLGGFSMLGVTQLVRTMKELREARRTVAELAATEERLRLARDLHDLLGHSLSLIALKSELAGRMLPARPGEAAQQVADIEKVSRQALVDVREAVTGYRRPTLAGESAAVRAALAGAGVSLRLHVPELLPGLDRDAEGALAWALREAATNVVRHSGATLCVCAVTLDRAAGRAVLTVSDDGRGPAPAGQGEGHGKSHRNGHGNGLTGLAERLALAGGTLATGRAGDGGFTLRATVPLTGLAPR</sequence>
<evidence type="ECO:0000313" key="10">
    <source>
        <dbReference type="Proteomes" id="UP001153328"/>
    </source>
</evidence>
<dbReference type="Gene3D" id="1.20.5.1930">
    <property type="match status" value="1"/>
</dbReference>
<evidence type="ECO:0000256" key="2">
    <source>
        <dbReference type="ARBA" id="ARBA00022777"/>
    </source>
</evidence>
<dbReference type="SUPFAM" id="SSF55874">
    <property type="entry name" value="ATPase domain of HSP90 chaperone/DNA topoisomerase II/histidine kinase"/>
    <property type="match status" value="1"/>
</dbReference>
<dbReference type="GO" id="GO:0016020">
    <property type="term" value="C:membrane"/>
    <property type="evidence" value="ECO:0007669"/>
    <property type="project" value="InterPro"/>
</dbReference>
<feature type="domain" description="Signal transduction histidine kinase subgroup 3 dimerisation and phosphoacceptor" evidence="8">
    <location>
        <begin position="205"/>
        <end position="271"/>
    </location>
</feature>